<evidence type="ECO:0000259" key="4">
    <source>
        <dbReference type="Pfam" id="PF00930"/>
    </source>
</evidence>
<dbReference type="AlphaFoldDB" id="A0A4Y2D2A4"/>
<gene>
    <name evidence="5" type="primary">Dpp10</name>
    <name evidence="5" type="ORF">AVEN_42111_1</name>
</gene>
<keyword evidence="2" id="KW-0720">Serine protease</keyword>
<proteinExistence type="predicted"/>
<evidence type="ECO:0000256" key="1">
    <source>
        <dbReference type="ARBA" id="ARBA00022438"/>
    </source>
</evidence>
<dbReference type="PANTHER" id="PTHR11731:SF200">
    <property type="entry name" value="DIPEPTIDYL PEPTIDASE 10, ISOFORM B"/>
    <property type="match status" value="1"/>
</dbReference>
<dbReference type="Pfam" id="PF00930">
    <property type="entry name" value="DPPIV_N"/>
    <property type="match status" value="1"/>
</dbReference>
<sequence>MSADLKYVLLYYDLTQIYRYSFEARYKIYDLESKRLYHLWPLNKYGEKISFATWGPKGNQMAYVYKNDIYYVPKVNGTHYAVTNNGVEGVVFNGIPDWLYEVIIQLLIVEIDAKLKTEGRGSSDKCVTEAGKIAVVKWCGNRTDIVKRWSKKDVTFLEVSRPEVVKFYNKSMGDCGQAWLINAIVPNSYKKKFSSQIALFGGLQTEISSVLLRLTTQRLESITITGMATTTTVQTFWHT</sequence>
<dbReference type="Gene3D" id="2.140.10.30">
    <property type="entry name" value="Dipeptidylpeptidase IV, N-terminal domain"/>
    <property type="match status" value="1"/>
</dbReference>
<dbReference type="Proteomes" id="UP000499080">
    <property type="component" value="Unassembled WGS sequence"/>
</dbReference>
<protein>
    <submittedName>
        <fullName evidence="5">Inactive dipeptidyl peptidase 10</fullName>
    </submittedName>
</protein>
<keyword evidence="1" id="KW-0645">Protease</keyword>
<comment type="caution">
    <text evidence="5">The sequence shown here is derived from an EMBL/GenBank/DDBJ whole genome shotgun (WGS) entry which is preliminary data.</text>
</comment>
<dbReference type="OrthoDB" id="6428441at2759"/>
<dbReference type="GO" id="GO:0008239">
    <property type="term" value="F:dipeptidyl-peptidase activity"/>
    <property type="evidence" value="ECO:0007669"/>
    <property type="project" value="TreeGrafter"/>
</dbReference>
<dbReference type="GO" id="GO:0004177">
    <property type="term" value="F:aminopeptidase activity"/>
    <property type="evidence" value="ECO:0007669"/>
    <property type="project" value="UniProtKB-KW"/>
</dbReference>
<evidence type="ECO:0000313" key="6">
    <source>
        <dbReference type="Proteomes" id="UP000499080"/>
    </source>
</evidence>
<dbReference type="EMBL" id="BGPR01000291">
    <property type="protein sequence ID" value="GBM10850.1"/>
    <property type="molecule type" value="Genomic_DNA"/>
</dbReference>
<name>A0A4Y2D2A4_ARAVE</name>
<keyword evidence="3" id="KW-0325">Glycoprotein</keyword>
<feature type="domain" description="Dipeptidylpeptidase IV N-terminal" evidence="4">
    <location>
        <begin position="2"/>
        <end position="101"/>
    </location>
</feature>
<dbReference type="InterPro" id="IPR002469">
    <property type="entry name" value="Peptidase_S9B_N"/>
</dbReference>
<evidence type="ECO:0000313" key="5">
    <source>
        <dbReference type="EMBL" id="GBM10850.1"/>
    </source>
</evidence>
<keyword evidence="1" id="KW-0378">Hydrolase</keyword>
<dbReference type="PANTHER" id="PTHR11731">
    <property type="entry name" value="PROTEASE FAMILY S9B,C DIPEPTIDYL-PEPTIDASE IV-RELATED"/>
    <property type="match status" value="1"/>
</dbReference>
<accession>A0A4Y2D2A4</accession>
<dbReference type="InterPro" id="IPR050278">
    <property type="entry name" value="Serine_Prot_S9B/DPPIV"/>
</dbReference>
<keyword evidence="1" id="KW-0031">Aminopeptidase</keyword>
<dbReference type="GO" id="GO:0005886">
    <property type="term" value="C:plasma membrane"/>
    <property type="evidence" value="ECO:0007669"/>
    <property type="project" value="TreeGrafter"/>
</dbReference>
<dbReference type="GO" id="GO:0006508">
    <property type="term" value="P:proteolysis"/>
    <property type="evidence" value="ECO:0007669"/>
    <property type="project" value="InterPro"/>
</dbReference>
<organism evidence="5 6">
    <name type="scientific">Araneus ventricosus</name>
    <name type="common">Orbweaver spider</name>
    <name type="synonym">Epeira ventricosa</name>
    <dbReference type="NCBI Taxonomy" id="182803"/>
    <lineage>
        <taxon>Eukaryota</taxon>
        <taxon>Metazoa</taxon>
        <taxon>Ecdysozoa</taxon>
        <taxon>Arthropoda</taxon>
        <taxon>Chelicerata</taxon>
        <taxon>Arachnida</taxon>
        <taxon>Araneae</taxon>
        <taxon>Araneomorphae</taxon>
        <taxon>Entelegynae</taxon>
        <taxon>Araneoidea</taxon>
        <taxon>Araneidae</taxon>
        <taxon>Araneus</taxon>
    </lineage>
</organism>
<keyword evidence="6" id="KW-1185">Reference proteome</keyword>
<evidence type="ECO:0000256" key="3">
    <source>
        <dbReference type="ARBA" id="ARBA00023180"/>
    </source>
</evidence>
<dbReference type="GO" id="GO:0008236">
    <property type="term" value="F:serine-type peptidase activity"/>
    <property type="evidence" value="ECO:0007669"/>
    <property type="project" value="UniProtKB-KW"/>
</dbReference>
<reference evidence="5 6" key="1">
    <citation type="journal article" date="2019" name="Sci. Rep.">
        <title>Orb-weaving spider Araneus ventricosus genome elucidates the spidroin gene catalogue.</title>
        <authorList>
            <person name="Kono N."/>
            <person name="Nakamura H."/>
            <person name="Ohtoshi R."/>
            <person name="Moran D.A.P."/>
            <person name="Shinohara A."/>
            <person name="Yoshida Y."/>
            <person name="Fujiwara M."/>
            <person name="Mori M."/>
            <person name="Tomita M."/>
            <person name="Arakawa K."/>
        </authorList>
    </citation>
    <scope>NUCLEOTIDE SEQUENCE [LARGE SCALE GENOMIC DNA]</scope>
</reference>
<evidence type="ECO:0000256" key="2">
    <source>
        <dbReference type="ARBA" id="ARBA00022825"/>
    </source>
</evidence>
<dbReference type="SUPFAM" id="SSF82171">
    <property type="entry name" value="DPP6 N-terminal domain-like"/>
    <property type="match status" value="1"/>
</dbReference>